<dbReference type="GO" id="GO:0005874">
    <property type="term" value="C:microtubule"/>
    <property type="evidence" value="ECO:0007669"/>
    <property type="project" value="UniProtKB-KW"/>
</dbReference>
<comment type="similarity">
    <text evidence="2 6">Belongs to the TUBGCP family.</text>
</comment>
<dbReference type="GO" id="GO:0000922">
    <property type="term" value="C:spindle pole"/>
    <property type="evidence" value="ECO:0007669"/>
    <property type="project" value="InterPro"/>
</dbReference>
<keyword evidence="5 6" id="KW-0206">Cytoskeleton</keyword>
<dbReference type="STRING" id="126957.T1IZF1"/>
<sequence length="622" mass="71806">MLHEILLSLSGYPGSLFIESTAGTYKLVKDIPFIHPSESRILERLCQIISHHQTILNFIHLNGFNTQKNVEKPRQKQGTYMKAFCRGLDLVLDPYRQLILEIQSEMLKNPHLPISYLQKSLEEYHLLFPALVRLIEDIKKKNLHGCNILDALHEHKASGMPCVRAAVKIVMKTCHSVLFKQLSGWLLYGLLVDPHEEFFIRKKVGDEENCLLDAFFVQPSLLPVYIPTSLAEKMCFVGESIRLLESKENKSLSKVNALEKVFVFPNKEGYVRVLFELQECEEFDFRRFEGVICGIRSCVAELLWKLVVEEVDLVCHLQILKDFFLLGRGELFQAFIEQSGTSLHHQPSPTLEHNINTAFHSALHTLLQDDDTLLDKFKLTIIKSQQTESESETETETGWTNLSLTYNVPWPLHIIFTKPILEKYNIMFRFLMSIKRVQLDLQHCWTLQMLWKSHQKREQTFPLAWKLRNLMAFVVNNLQYYLQVDVLESQHSLLIEKIQSTHDFEAIKCAHEQFVVCLLAQSFVSIKPISRCIVDMMDLCLAFCQQFLVAASLPPRLSDSYPMHTAAFSAKVVEMQKQFQLQASLLFQILSSAQTYQATPFVAQLLMRLDFNQFFSSGQLGL</sequence>
<dbReference type="GO" id="GO:0043015">
    <property type="term" value="F:gamma-tubulin binding"/>
    <property type="evidence" value="ECO:0007669"/>
    <property type="project" value="InterPro"/>
</dbReference>
<dbReference type="InterPro" id="IPR007259">
    <property type="entry name" value="GCP"/>
</dbReference>
<evidence type="ECO:0000256" key="6">
    <source>
        <dbReference type="RuleBase" id="RU363050"/>
    </source>
</evidence>
<organism evidence="9 10">
    <name type="scientific">Strigamia maritima</name>
    <name type="common">European centipede</name>
    <name type="synonym">Geophilus maritimus</name>
    <dbReference type="NCBI Taxonomy" id="126957"/>
    <lineage>
        <taxon>Eukaryota</taxon>
        <taxon>Metazoa</taxon>
        <taxon>Ecdysozoa</taxon>
        <taxon>Arthropoda</taxon>
        <taxon>Myriapoda</taxon>
        <taxon>Chilopoda</taxon>
        <taxon>Pleurostigmophora</taxon>
        <taxon>Geophilomorpha</taxon>
        <taxon>Linotaeniidae</taxon>
        <taxon>Strigamia</taxon>
    </lineage>
</organism>
<keyword evidence="10" id="KW-1185">Reference proteome</keyword>
<dbReference type="InterPro" id="IPR042241">
    <property type="entry name" value="GCP_C_sf"/>
</dbReference>
<evidence type="ECO:0000313" key="9">
    <source>
        <dbReference type="EnsemblMetazoa" id="SMAR006625-PA"/>
    </source>
</evidence>
<evidence type="ECO:0000256" key="3">
    <source>
        <dbReference type="ARBA" id="ARBA00022490"/>
    </source>
</evidence>
<evidence type="ECO:0000256" key="1">
    <source>
        <dbReference type="ARBA" id="ARBA00004267"/>
    </source>
</evidence>
<evidence type="ECO:0000259" key="7">
    <source>
        <dbReference type="Pfam" id="PF04130"/>
    </source>
</evidence>
<dbReference type="Proteomes" id="UP000014500">
    <property type="component" value="Unassembled WGS sequence"/>
</dbReference>
<dbReference type="GO" id="GO:0051011">
    <property type="term" value="F:microtubule minus-end binding"/>
    <property type="evidence" value="ECO:0007669"/>
    <property type="project" value="TreeGrafter"/>
</dbReference>
<name>T1IZF1_STRMM</name>
<dbReference type="GO" id="GO:0051321">
    <property type="term" value="P:meiotic cell cycle"/>
    <property type="evidence" value="ECO:0007669"/>
    <property type="project" value="TreeGrafter"/>
</dbReference>
<comment type="subcellular location">
    <subcellularLocation>
        <location evidence="1 6">Cytoplasm</location>
        <location evidence="1 6">Cytoskeleton</location>
        <location evidence="1 6">Microtubule organizing center</location>
    </subcellularLocation>
</comment>
<evidence type="ECO:0000313" key="10">
    <source>
        <dbReference type="Proteomes" id="UP000014500"/>
    </source>
</evidence>
<evidence type="ECO:0000256" key="5">
    <source>
        <dbReference type="ARBA" id="ARBA00023212"/>
    </source>
</evidence>
<evidence type="ECO:0000256" key="2">
    <source>
        <dbReference type="ARBA" id="ARBA00010337"/>
    </source>
</evidence>
<dbReference type="PhylomeDB" id="T1IZF1"/>
<dbReference type="InterPro" id="IPR040457">
    <property type="entry name" value="GCP_C"/>
</dbReference>
<dbReference type="Gene3D" id="1.20.120.1900">
    <property type="entry name" value="Gamma-tubulin complex, C-terminal domain"/>
    <property type="match status" value="1"/>
</dbReference>
<dbReference type="EnsemblMetazoa" id="SMAR006625-RA">
    <property type="protein sequence ID" value="SMAR006625-PA"/>
    <property type="gene ID" value="SMAR006625"/>
</dbReference>
<evidence type="ECO:0000259" key="8">
    <source>
        <dbReference type="Pfam" id="PF17681"/>
    </source>
</evidence>
<dbReference type="Pfam" id="PF17681">
    <property type="entry name" value="GCP_N_terminal"/>
    <property type="match status" value="1"/>
</dbReference>
<dbReference type="HOGENOM" id="CLU_012029_0_0_1"/>
<dbReference type="PANTHER" id="PTHR19302:SF27">
    <property type="entry name" value="GAMMA-TUBULIN COMPLEX COMPONENT 4"/>
    <property type="match status" value="1"/>
</dbReference>
<feature type="domain" description="Gamma tubulin complex component protein N-terminal" evidence="8">
    <location>
        <begin position="2"/>
        <end position="310"/>
    </location>
</feature>
<protein>
    <recommendedName>
        <fullName evidence="6">Gamma-tubulin complex component</fullName>
    </recommendedName>
</protein>
<feature type="domain" description="Gamma tubulin complex component C-terminal" evidence="7">
    <location>
        <begin position="313"/>
        <end position="615"/>
    </location>
</feature>
<reference evidence="9" key="2">
    <citation type="submission" date="2015-02" db="UniProtKB">
        <authorList>
            <consortium name="EnsemblMetazoa"/>
        </authorList>
    </citation>
    <scope>IDENTIFICATION</scope>
</reference>
<dbReference type="OMA" id="QLSMWLL"/>
<dbReference type="PANTHER" id="PTHR19302">
    <property type="entry name" value="GAMMA TUBULIN COMPLEX PROTEIN"/>
    <property type="match status" value="1"/>
</dbReference>
<dbReference type="InterPro" id="IPR041470">
    <property type="entry name" value="GCP_N"/>
</dbReference>
<dbReference type="AlphaFoldDB" id="T1IZF1"/>
<proteinExistence type="inferred from homology"/>
<dbReference type="GO" id="GO:0000278">
    <property type="term" value="P:mitotic cell cycle"/>
    <property type="evidence" value="ECO:0007669"/>
    <property type="project" value="TreeGrafter"/>
</dbReference>
<dbReference type="GO" id="GO:0031122">
    <property type="term" value="P:cytoplasmic microtubule organization"/>
    <property type="evidence" value="ECO:0007669"/>
    <property type="project" value="TreeGrafter"/>
</dbReference>
<dbReference type="GO" id="GO:0051225">
    <property type="term" value="P:spindle assembly"/>
    <property type="evidence" value="ECO:0007669"/>
    <property type="project" value="TreeGrafter"/>
</dbReference>
<dbReference type="GO" id="GO:0007020">
    <property type="term" value="P:microtubule nucleation"/>
    <property type="evidence" value="ECO:0007669"/>
    <property type="project" value="InterPro"/>
</dbReference>
<dbReference type="eggNOG" id="KOG2065">
    <property type="taxonomic scope" value="Eukaryota"/>
</dbReference>
<keyword evidence="3 6" id="KW-0963">Cytoplasm</keyword>
<dbReference type="Pfam" id="PF04130">
    <property type="entry name" value="GCP_C_terminal"/>
    <property type="match status" value="1"/>
</dbReference>
<dbReference type="GO" id="GO:0000930">
    <property type="term" value="C:gamma-tubulin complex"/>
    <property type="evidence" value="ECO:0007669"/>
    <property type="project" value="TreeGrafter"/>
</dbReference>
<dbReference type="EMBL" id="JH431714">
    <property type="status" value="NOT_ANNOTATED_CDS"/>
    <property type="molecule type" value="Genomic_DNA"/>
</dbReference>
<reference evidence="10" key="1">
    <citation type="submission" date="2011-05" db="EMBL/GenBank/DDBJ databases">
        <authorList>
            <person name="Richards S.R."/>
            <person name="Qu J."/>
            <person name="Jiang H."/>
            <person name="Jhangiani S.N."/>
            <person name="Agravi P."/>
            <person name="Goodspeed R."/>
            <person name="Gross S."/>
            <person name="Mandapat C."/>
            <person name="Jackson L."/>
            <person name="Mathew T."/>
            <person name="Pu L."/>
            <person name="Thornton R."/>
            <person name="Saada N."/>
            <person name="Wilczek-Boney K.B."/>
            <person name="Lee S."/>
            <person name="Kovar C."/>
            <person name="Wu Y."/>
            <person name="Scherer S.E."/>
            <person name="Worley K.C."/>
            <person name="Muzny D.M."/>
            <person name="Gibbs R."/>
        </authorList>
    </citation>
    <scope>NUCLEOTIDE SEQUENCE</scope>
    <source>
        <strain evidence="10">Brora</strain>
    </source>
</reference>
<accession>T1IZF1</accession>
<evidence type="ECO:0000256" key="4">
    <source>
        <dbReference type="ARBA" id="ARBA00022701"/>
    </source>
</evidence>
<keyword evidence="4 6" id="KW-0493">Microtubule</keyword>